<dbReference type="PROSITE" id="PS00134">
    <property type="entry name" value="TRYPSIN_HIS"/>
    <property type="match status" value="1"/>
</dbReference>
<dbReference type="InterPro" id="IPR001254">
    <property type="entry name" value="Trypsin_dom"/>
</dbReference>
<dbReference type="AlphaFoldDB" id="A0A7E6EG88"/>
<name>A0A7E6EG88_9MOLL</name>
<dbReference type="SMART" id="SM00020">
    <property type="entry name" value="Tryp_SPc"/>
    <property type="match status" value="1"/>
</dbReference>
<organism evidence="4 5">
    <name type="scientific">Octopus sinensis</name>
    <name type="common">East Asian common octopus</name>
    <dbReference type="NCBI Taxonomy" id="2607531"/>
    <lineage>
        <taxon>Eukaryota</taxon>
        <taxon>Metazoa</taxon>
        <taxon>Spiralia</taxon>
        <taxon>Lophotrochozoa</taxon>
        <taxon>Mollusca</taxon>
        <taxon>Cephalopoda</taxon>
        <taxon>Coleoidea</taxon>
        <taxon>Octopodiformes</taxon>
        <taxon>Octopoda</taxon>
        <taxon>Incirrata</taxon>
        <taxon>Octopodidae</taxon>
        <taxon>Octopus</taxon>
    </lineage>
</organism>
<evidence type="ECO:0000256" key="1">
    <source>
        <dbReference type="ARBA" id="ARBA00023157"/>
    </source>
</evidence>
<evidence type="ECO:0000259" key="3">
    <source>
        <dbReference type="PROSITE" id="PS50240"/>
    </source>
</evidence>
<accession>A0A7E6EG88</accession>
<keyword evidence="1" id="KW-1015">Disulfide bond</keyword>
<dbReference type="FunFam" id="2.40.10.10:FF:000068">
    <property type="entry name" value="transmembrane protease serine 2"/>
    <property type="match status" value="1"/>
</dbReference>
<dbReference type="PROSITE" id="PS50240">
    <property type="entry name" value="TRYPSIN_DOM"/>
    <property type="match status" value="1"/>
</dbReference>
<gene>
    <name evidence="5" type="primary">LOC118761035</name>
</gene>
<dbReference type="InterPro" id="IPR043504">
    <property type="entry name" value="Peptidase_S1_PA_chymotrypsin"/>
</dbReference>
<dbReference type="GO" id="GO:0006508">
    <property type="term" value="P:proteolysis"/>
    <property type="evidence" value="ECO:0007669"/>
    <property type="project" value="InterPro"/>
</dbReference>
<reference evidence="5" key="1">
    <citation type="submission" date="2025-08" db="UniProtKB">
        <authorList>
            <consortium name="RefSeq"/>
        </authorList>
    </citation>
    <scope>IDENTIFICATION</scope>
</reference>
<evidence type="ECO:0000313" key="4">
    <source>
        <dbReference type="Proteomes" id="UP000515154"/>
    </source>
</evidence>
<dbReference type="RefSeq" id="XP_036354571.1">
    <property type="nucleotide sequence ID" value="XM_036498678.1"/>
</dbReference>
<comment type="similarity">
    <text evidence="2">Belongs to the peptidase S1 family. CLIP subfamily.</text>
</comment>
<dbReference type="PANTHER" id="PTHR24256">
    <property type="entry name" value="TRYPTASE-RELATED"/>
    <property type="match status" value="1"/>
</dbReference>
<feature type="non-terminal residue" evidence="5">
    <location>
        <position position="1"/>
    </location>
</feature>
<feature type="domain" description="Peptidase S1" evidence="3">
    <location>
        <begin position="20"/>
        <end position="152"/>
    </location>
</feature>
<dbReference type="InterPro" id="IPR051487">
    <property type="entry name" value="Ser/Thr_Proteases_Immune/Dev"/>
</dbReference>
<dbReference type="InterPro" id="IPR001314">
    <property type="entry name" value="Peptidase_S1A"/>
</dbReference>
<evidence type="ECO:0000256" key="2">
    <source>
        <dbReference type="ARBA" id="ARBA00024195"/>
    </source>
</evidence>
<dbReference type="SUPFAM" id="SSF50494">
    <property type="entry name" value="Trypsin-like serine proteases"/>
    <property type="match status" value="1"/>
</dbReference>
<dbReference type="KEGG" id="osn:118761035"/>
<dbReference type="GO" id="GO:0004252">
    <property type="term" value="F:serine-type endopeptidase activity"/>
    <property type="evidence" value="ECO:0007669"/>
    <property type="project" value="InterPro"/>
</dbReference>
<dbReference type="Pfam" id="PF00089">
    <property type="entry name" value="Trypsin"/>
    <property type="match status" value="1"/>
</dbReference>
<keyword evidence="4" id="KW-1185">Reference proteome</keyword>
<dbReference type="PRINTS" id="PR00722">
    <property type="entry name" value="CHYMOTRYPSIN"/>
</dbReference>
<dbReference type="Gene3D" id="2.40.10.10">
    <property type="entry name" value="Trypsin-like serine proteases"/>
    <property type="match status" value="1"/>
</dbReference>
<dbReference type="InterPro" id="IPR018114">
    <property type="entry name" value="TRYPSIN_HIS"/>
</dbReference>
<dbReference type="InterPro" id="IPR009003">
    <property type="entry name" value="Peptidase_S1_PA"/>
</dbReference>
<dbReference type="Proteomes" id="UP000515154">
    <property type="component" value="Unplaced"/>
</dbReference>
<evidence type="ECO:0000313" key="5">
    <source>
        <dbReference type="RefSeq" id="XP_036354571.1"/>
    </source>
</evidence>
<sequence>PGFQTVNADDDEEDDTSPYIINGKVTKRCNIPYIVKLKIFRSTRSVTYCSGSLLDNYHVLTAGHCILKKKVKTIRVDVIIRTKRKIKRFRVKDWVIHKGYKFGTILVNDIAVLTLKKPVQYNACVKPIRLPRKDDHITRVCTISGWGFTKGR</sequence>
<protein>
    <submittedName>
        <fullName evidence="5">Chymotrypsin-1-like</fullName>
    </submittedName>
</protein>
<proteinExistence type="inferred from homology"/>